<dbReference type="InterPro" id="IPR052016">
    <property type="entry name" value="Bact_Sigma-Reg"/>
</dbReference>
<keyword evidence="2" id="KW-0472">Membrane</keyword>
<protein>
    <submittedName>
        <fullName evidence="4">Phosphoserine phosphatase RsbU</fullName>
        <ecNumber evidence="4">3.1.3.3</ecNumber>
    </submittedName>
</protein>
<sequence>MAFKIVLILAIIFQFLAAGLAAWINTRYRWHSAWILISGAAVLMAVQLTASLASIWDLPPDERLDIPTWTAALAGLAISIMFLGGVALIEPLFKEIATAEKLLSHENRRLEMAVQENEAELHLARDIQRQLHPKGPPHAPGLEIAGDSHPAEYTSGDYYDYIELPDGRIGVVVADVSGHGVGPALLMADTRAYLRALCLTRSDPSEILTLANRAIAEDVADGRFVTALLACIDPVSLKMEYSSAGHLGFLLDPQGELHTLESHMLPLGALPDVVVGKSEPMLLTPGSLLLLATDGVFETQDRRRQMFGIEKAIDLVREHKEESAEHIVQVLFDAAHHFAGGAPQADDNTAVIIKIHGKSAT</sequence>
<organism evidence="4 5">
    <name type="scientific">Lignipirellula cremea</name>
    <dbReference type="NCBI Taxonomy" id="2528010"/>
    <lineage>
        <taxon>Bacteria</taxon>
        <taxon>Pseudomonadati</taxon>
        <taxon>Planctomycetota</taxon>
        <taxon>Planctomycetia</taxon>
        <taxon>Pirellulales</taxon>
        <taxon>Pirellulaceae</taxon>
        <taxon>Lignipirellula</taxon>
    </lineage>
</organism>
<dbReference type="EMBL" id="CP036433">
    <property type="protein sequence ID" value="QDU95624.1"/>
    <property type="molecule type" value="Genomic_DNA"/>
</dbReference>
<dbReference type="Gene3D" id="3.60.40.10">
    <property type="entry name" value="PPM-type phosphatase domain"/>
    <property type="match status" value="1"/>
</dbReference>
<evidence type="ECO:0000313" key="4">
    <source>
        <dbReference type="EMBL" id="QDU95624.1"/>
    </source>
</evidence>
<dbReference type="InterPro" id="IPR001932">
    <property type="entry name" value="PPM-type_phosphatase-like_dom"/>
</dbReference>
<gene>
    <name evidence="4" type="primary">rsbU_4</name>
    <name evidence="4" type="ORF">Pla8534_34400</name>
</gene>
<reference evidence="4 5" key="1">
    <citation type="submission" date="2019-02" db="EMBL/GenBank/DDBJ databases">
        <title>Deep-cultivation of Planctomycetes and their phenomic and genomic characterization uncovers novel biology.</title>
        <authorList>
            <person name="Wiegand S."/>
            <person name="Jogler M."/>
            <person name="Boedeker C."/>
            <person name="Pinto D."/>
            <person name="Vollmers J."/>
            <person name="Rivas-Marin E."/>
            <person name="Kohn T."/>
            <person name="Peeters S.H."/>
            <person name="Heuer A."/>
            <person name="Rast P."/>
            <person name="Oberbeckmann S."/>
            <person name="Bunk B."/>
            <person name="Jeske O."/>
            <person name="Meyerdierks A."/>
            <person name="Storesund J.E."/>
            <person name="Kallscheuer N."/>
            <person name="Luecker S."/>
            <person name="Lage O.M."/>
            <person name="Pohl T."/>
            <person name="Merkel B.J."/>
            <person name="Hornburger P."/>
            <person name="Mueller R.-W."/>
            <person name="Bruemmer F."/>
            <person name="Labrenz M."/>
            <person name="Spormann A.M."/>
            <person name="Op den Camp H."/>
            <person name="Overmann J."/>
            <person name="Amann R."/>
            <person name="Jetten M.S.M."/>
            <person name="Mascher T."/>
            <person name="Medema M.H."/>
            <person name="Devos D.P."/>
            <person name="Kaster A.-K."/>
            <person name="Ovreas L."/>
            <person name="Rohde M."/>
            <person name="Galperin M.Y."/>
            <person name="Jogler C."/>
        </authorList>
    </citation>
    <scope>NUCLEOTIDE SEQUENCE [LARGE SCALE GENOMIC DNA]</scope>
    <source>
        <strain evidence="4 5">Pla85_3_4</strain>
    </source>
</reference>
<feature type="transmembrane region" description="Helical" evidence="2">
    <location>
        <begin position="68"/>
        <end position="89"/>
    </location>
</feature>
<keyword evidence="1 4" id="KW-0378">Hydrolase</keyword>
<dbReference type="RefSeq" id="WP_145054339.1">
    <property type="nucleotide sequence ID" value="NZ_CP036433.1"/>
</dbReference>
<evidence type="ECO:0000256" key="2">
    <source>
        <dbReference type="SAM" id="Phobius"/>
    </source>
</evidence>
<dbReference type="SUPFAM" id="SSF81606">
    <property type="entry name" value="PP2C-like"/>
    <property type="match status" value="1"/>
</dbReference>
<dbReference type="OrthoDB" id="207912at2"/>
<evidence type="ECO:0000259" key="3">
    <source>
        <dbReference type="SMART" id="SM00331"/>
    </source>
</evidence>
<evidence type="ECO:0000313" key="5">
    <source>
        <dbReference type="Proteomes" id="UP000317648"/>
    </source>
</evidence>
<dbReference type="EC" id="3.1.3.3" evidence="4"/>
<dbReference type="SMART" id="SM00331">
    <property type="entry name" value="PP2C_SIG"/>
    <property type="match status" value="1"/>
</dbReference>
<evidence type="ECO:0000256" key="1">
    <source>
        <dbReference type="ARBA" id="ARBA00022801"/>
    </source>
</evidence>
<dbReference type="AlphaFoldDB" id="A0A518DUW8"/>
<name>A0A518DUW8_9BACT</name>
<dbReference type="KEGG" id="lcre:Pla8534_34400"/>
<accession>A0A518DUW8</accession>
<dbReference type="InterPro" id="IPR036457">
    <property type="entry name" value="PPM-type-like_dom_sf"/>
</dbReference>
<dbReference type="Proteomes" id="UP000317648">
    <property type="component" value="Chromosome"/>
</dbReference>
<keyword evidence="2" id="KW-0812">Transmembrane</keyword>
<keyword evidence="2" id="KW-1133">Transmembrane helix</keyword>
<keyword evidence="5" id="KW-1185">Reference proteome</keyword>
<feature type="transmembrane region" description="Helical" evidence="2">
    <location>
        <begin position="31"/>
        <end position="56"/>
    </location>
</feature>
<dbReference type="Pfam" id="PF07228">
    <property type="entry name" value="SpoIIE"/>
    <property type="match status" value="1"/>
</dbReference>
<dbReference type="PANTHER" id="PTHR43156">
    <property type="entry name" value="STAGE II SPORULATION PROTEIN E-RELATED"/>
    <property type="match status" value="1"/>
</dbReference>
<dbReference type="GO" id="GO:0016791">
    <property type="term" value="F:phosphatase activity"/>
    <property type="evidence" value="ECO:0007669"/>
    <property type="project" value="TreeGrafter"/>
</dbReference>
<proteinExistence type="predicted"/>
<feature type="domain" description="PPM-type phosphatase" evidence="3">
    <location>
        <begin position="139"/>
        <end position="355"/>
    </location>
</feature>
<dbReference type="PANTHER" id="PTHR43156:SF2">
    <property type="entry name" value="STAGE II SPORULATION PROTEIN E"/>
    <property type="match status" value="1"/>
</dbReference>